<proteinExistence type="predicted"/>
<dbReference type="EMBL" id="CAJVPZ010022659">
    <property type="protein sequence ID" value="CAG8712559.1"/>
    <property type="molecule type" value="Genomic_DNA"/>
</dbReference>
<dbReference type="OrthoDB" id="2443506at2759"/>
<gene>
    <name evidence="1" type="ORF">RFULGI_LOCUS10939</name>
</gene>
<keyword evidence="2" id="KW-1185">Reference proteome</keyword>
<comment type="caution">
    <text evidence="1">The sequence shown here is derived from an EMBL/GenBank/DDBJ whole genome shotgun (WGS) entry which is preliminary data.</text>
</comment>
<name>A0A9N9N8M5_9GLOM</name>
<accession>A0A9N9N8M5</accession>
<dbReference type="AlphaFoldDB" id="A0A9N9N8M5"/>
<organism evidence="1 2">
    <name type="scientific">Racocetra fulgida</name>
    <dbReference type="NCBI Taxonomy" id="60492"/>
    <lineage>
        <taxon>Eukaryota</taxon>
        <taxon>Fungi</taxon>
        <taxon>Fungi incertae sedis</taxon>
        <taxon>Mucoromycota</taxon>
        <taxon>Glomeromycotina</taxon>
        <taxon>Glomeromycetes</taxon>
        <taxon>Diversisporales</taxon>
        <taxon>Gigasporaceae</taxon>
        <taxon>Racocetra</taxon>
    </lineage>
</organism>
<reference evidence="1" key="1">
    <citation type="submission" date="2021-06" db="EMBL/GenBank/DDBJ databases">
        <authorList>
            <person name="Kallberg Y."/>
            <person name="Tangrot J."/>
            <person name="Rosling A."/>
        </authorList>
    </citation>
    <scope>NUCLEOTIDE SEQUENCE</scope>
    <source>
        <strain evidence="1">IN212</strain>
    </source>
</reference>
<sequence>MLLKETRNRVINKLTTHFIDSPKLNKNNSIDTEDNQGNKFYYLYCDNIKDPGISFDEILEAYPENSKLIQ</sequence>
<feature type="non-terminal residue" evidence="1">
    <location>
        <position position="70"/>
    </location>
</feature>
<evidence type="ECO:0000313" key="2">
    <source>
        <dbReference type="Proteomes" id="UP000789396"/>
    </source>
</evidence>
<evidence type="ECO:0000313" key="1">
    <source>
        <dbReference type="EMBL" id="CAG8712559.1"/>
    </source>
</evidence>
<protein>
    <submittedName>
        <fullName evidence="1">16895_t:CDS:1</fullName>
    </submittedName>
</protein>
<dbReference type="Proteomes" id="UP000789396">
    <property type="component" value="Unassembled WGS sequence"/>
</dbReference>